<gene>
    <name evidence="1" type="ORF">ERS852574_01896</name>
</gene>
<dbReference type="RefSeq" id="WP_055156960.1">
    <property type="nucleotide sequence ID" value="NZ_CYXR01000012.1"/>
</dbReference>
<dbReference type="Proteomes" id="UP000095727">
    <property type="component" value="Unassembled WGS sequence"/>
</dbReference>
<proteinExistence type="predicted"/>
<evidence type="ECO:0000313" key="1">
    <source>
        <dbReference type="EMBL" id="CUM97123.1"/>
    </source>
</evidence>
<name>A0A173T2Z2_9FIRM</name>
<dbReference type="AlphaFoldDB" id="A0A173T2Z2"/>
<evidence type="ECO:0000313" key="2">
    <source>
        <dbReference type="Proteomes" id="UP000095727"/>
    </source>
</evidence>
<organism evidence="1 2">
    <name type="scientific">Coprococcus comes</name>
    <dbReference type="NCBI Taxonomy" id="410072"/>
    <lineage>
        <taxon>Bacteria</taxon>
        <taxon>Bacillati</taxon>
        <taxon>Bacillota</taxon>
        <taxon>Clostridia</taxon>
        <taxon>Lachnospirales</taxon>
        <taxon>Lachnospiraceae</taxon>
        <taxon>Coprococcus</taxon>
    </lineage>
</organism>
<accession>A0A173T2Z2</accession>
<sequence length="220" mass="25070">MNEINREDVRKQVVNMLADLKDLAALYMENNRKVAEMEGNAAYSREYKDAEIQKIREQLEEKVSGTFENLREHFESMVEIMRENDQVYDFSSPDFISCITLISAVEKPLPLETITGIAAKFAGNRQALLALSEVVKGRNKDTIKEMFFDTETQAASLQNSIEDLEIGFPKSVLMIPILKDEIVKIAKIYGEELDDAERDLGVDYQDIVTMQMRTVMGLTN</sequence>
<reference evidence="1 2" key="1">
    <citation type="submission" date="2015-09" db="EMBL/GenBank/DDBJ databases">
        <authorList>
            <consortium name="Pathogen Informatics"/>
        </authorList>
    </citation>
    <scope>NUCLEOTIDE SEQUENCE [LARGE SCALE GENOMIC DNA]</scope>
    <source>
        <strain evidence="1 2">2789STDY5834962</strain>
    </source>
</reference>
<dbReference type="EMBL" id="CYXR01000012">
    <property type="protein sequence ID" value="CUM97123.1"/>
    <property type="molecule type" value="Genomic_DNA"/>
</dbReference>
<protein>
    <submittedName>
        <fullName evidence="1">Uncharacterized protein</fullName>
    </submittedName>
</protein>